<dbReference type="PANTHER" id="PTHR42899">
    <property type="entry name" value="SPERMATOGENESIS-ASSOCIATED PROTEIN 20"/>
    <property type="match status" value="1"/>
</dbReference>
<gene>
    <name evidence="3" type="ORF">OPDIPICF_04359</name>
</gene>
<dbReference type="SUPFAM" id="SSF52833">
    <property type="entry name" value="Thioredoxin-like"/>
    <property type="match status" value="1"/>
</dbReference>
<keyword evidence="1" id="KW-0732">Signal</keyword>
<dbReference type="Proteomes" id="UP000441399">
    <property type="component" value="Unassembled WGS sequence"/>
</dbReference>
<organism evidence="3 4">
    <name type="scientific">BD1-7 clade bacterium</name>
    <dbReference type="NCBI Taxonomy" id="2029982"/>
    <lineage>
        <taxon>Bacteria</taxon>
        <taxon>Pseudomonadati</taxon>
        <taxon>Pseudomonadota</taxon>
        <taxon>Gammaproteobacteria</taxon>
        <taxon>Cellvibrionales</taxon>
        <taxon>Spongiibacteraceae</taxon>
        <taxon>BD1-7 clade</taxon>
    </lineage>
</organism>
<name>A0A5S9PB98_9GAMM</name>
<dbReference type="Gene3D" id="1.50.10.20">
    <property type="match status" value="1"/>
</dbReference>
<dbReference type="GO" id="GO:0005975">
    <property type="term" value="P:carbohydrate metabolic process"/>
    <property type="evidence" value="ECO:0007669"/>
    <property type="project" value="InterPro"/>
</dbReference>
<protein>
    <recommendedName>
        <fullName evidence="2">Spermatogenesis-associated protein 20-like TRX domain-containing protein</fullName>
    </recommendedName>
</protein>
<dbReference type="EMBL" id="CACSIO010000006">
    <property type="protein sequence ID" value="CAA0100834.1"/>
    <property type="molecule type" value="Genomic_DNA"/>
</dbReference>
<feature type="chain" id="PRO_5024838431" description="Spermatogenesis-associated protein 20-like TRX domain-containing protein" evidence="1">
    <location>
        <begin position="34"/>
        <end position="634"/>
    </location>
</feature>
<dbReference type="OrthoDB" id="9762614at2"/>
<sequence length="634" mass="70944">MINSGAGVFTSVRIRTLITLLFALILQSAGAQAAVEHFNKKGGIQWRSWDKSAFEAARKANKLILINVGMEGCAACNRMEQLTYSDPRVIDLINKHFVAIAVDSQARPDIGERYSDWGWPATAFMLPDATQVFAMAGNRLPQNFLPILNDLLAKQKTGTLKPDPNSPYAAPPEPVATDLTRIRDKVRLQIDRQFNENFGGWSEYGLNAEVSGARLQHLYLRAHLYRDKNPALTKSALSVSDTFLRVIDPVWGGAYEANIDESVTDAPARFSKLGAIPEKRISNQSNALWAFAEAYQLTGDSKYRQGAADIDRYLSQWMTSAGGTWYANQKDAAPNMPADWWAQDYWLLSTDAERRKYGIPPIDHAVYTDKNAELILAYLDAWQAFGDDNYRQKAERAARTLIKERLQPEGWMQQLVASEELLADDRVHPHLVERRPYLRTQARFGLALLALYQATADRYWLDTATTLADATLATLYDKKHGGFWGAPLDATAALVAPRKPLEDNGLAARFFYDLYVLTKDERYAAVPEASIRAVANNTIIEREGKATGELALALEMLTAWYVEFTIVTEQPQTPEAQALYQTALAQYHPRKLVHFEAPGRYPDLGPVTVFICNPDRCSIPLTTAEGVVDTAKRY</sequence>
<evidence type="ECO:0000256" key="1">
    <source>
        <dbReference type="SAM" id="SignalP"/>
    </source>
</evidence>
<evidence type="ECO:0000313" key="4">
    <source>
        <dbReference type="Proteomes" id="UP000441399"/>
    </source>
</evidence>
<reference evidence="3 4" key="1">
    <citation type="submission" date="2019-11" db="EMBL/GenBank/DDBJ databases">
        <authorList>
            <person name="Holert J."/>
        </authorList>
    </citation>
    <scope>NUCLEOTIDE SEQUENCE [LARGE SCALE GENOMIC DNA]</scope>
    <source>
        <strain evidence="3">SB11_3</strain>
    </source>
</reference>
<dbReference type="InterPro" id="IPR008928">
    <property type="entry name" value="6-hairpin_glycosidase_sf"/>
</dbReference>
<dbReference type="PANTHER" id="PTHR42899:SF1">
    <property type="entry name" value="SPERMATOGENESIS-ASSOCIATED PROTEIN 20"/>
    <property type="match status" value="1"/>
</dbReference>
<dbReference type="InterPro" id="IPR036249">
    <property type="entry name" value="Thioredoxin-like_sf"/>
</dbReference>
<feature type="signal peptide" evidence="1">
    <location>
        <begin position="1"/>
        <end position="33"/>
    </location>
</feature>
<dbReference type="Pfam" id="PF03190">
    <property type="entry name" value="Thioredox_DsbH"/>
    <property type="match status" value="1"/>
</dbReference>
<dbReference type="Gene3D" id="3.40.30.10">
    <property type="entry name" value="Glutaredoxin"/>
    <property type="match status" value="1"/>
</dbReference>
<feature type="domain" description="Spermatogenesis-associated protein 20-like TRX" evidence="2">
    <location>
        <begin position="41"/>
        <end position="135"/>
    </location>
</feature>
<accession>A0A5S9PB98</accession>
<evidence type="ECO:0000259" key="2">
    <source>
        <dbReference type="Pfam" id="PF03190"/>
    </source>
</evidence>
<keyword evidence="4" id="KW-1185">Reference proteome</keyword>
<dbReference type="SUPFAM" id="SSF48208">
    <property type="entry name" value="Six-hairpin glycosidases"/>
    <property type="match status" value="1"/>
</dbReference>
<dbReference type="AlphaFoldDB" id="A0A5S9PB98"/>
<dbReference type="InterPro" id="IPR024705">
    <property type="entry name" value="Ssp411"/>
</dbReference>
<dbReference type="InterPro" id="IPR004879">
    <property type="entry name" value="Ssp411-like_TRX"/>
</dbReference>
<proteinExistence type="predicted"/>
<evidence type="ECO:0000313" key="3">
    <source>
        <dbReference type="EMBL" id="CAA0100834.1"/>
    </source>
</evidence>